<evidence type="ECO:0000313" key="6">
    <source>
        <dbReference type="Proteomes" id="UP000094285"/>
    </source>
</evidence>
<keyword evidence="6" id="KW-1185">Reference proteome</keyword>
<organism evidence="5 6">
    <name type="scientific">Suhomyces tanzawaensis NRRL Y-17324</name>
    <dbReference type="NCBI Taxonomy" id="984487"/>
    <lineage>
        <taxon>Eukaryota</taxon>
        <taxon>Fungi</taxon>
        <taxon>Dikarya</taxon>
        <taxon>Ascomycota</taxon>
        <taxon>Saccharomycotina</taxon>
        <taxon>Pichiomycetes</taxon>
        <taxon>Debaryomycetaceae</taxon>
        <taxon>Suhomyces</taxon>
    </lineage>
</organism>
<protein>
    <submittedName>
        <fullName evidence="5">Phosphoadenosine phosphosulfate reductase</fullName>
    </submittedName>
</protein>
<feature type="domain" description="Phosphoadenosine phosphosulphate reductase" evidence="4">
    <location>
        <begin position="42"/>
        <end position="221"/>
    </location>
</feature>
<dbReference type="GO" id="GO:0019379">
    <property type="term" value="P:sulfate assimilation, phosphoadenylyl sulfate reduction by phosphoadenylyl-sulfate reductase (thioredoxin)"/>
    <property type="evidence" value="ECO:0007669"/>
    <property type="project" value="EnsemblFungi"/>
</dbReference>
<dbReference type="AlphaFoldDB" id="A0A1E4SB38"/>
<dbReference type="OrthoDB" id="7869097at2759"/>
<dbReference type="STRING" id="984487.A0A1E4SB38"/>
<name>A0A1E4SB38_9ASCO</name>
<dbReference type="Pfam" id="PF01507">
    <property type="entry name" value="PAPS_reduct"/>
    <property type="match status" value="1"/>
</dbReference>
<dbReference type="GO" id="GO:0005737">
    <property type="term" value="C:cytoplasm"/>
    <property type="evidence" value="ECO:0007669"/>
    <property type="project" value="TreeGrafter"/>
</dbReference>
<dbReference type="PANTHER" id="PTHR46509">
    <property type="entry name" value="PHOSPHOADENOSINE PHOSPHOSULFATE REDUCTASE"/>
    <property type="match status" value="1"/>
</dbReference>
<evidence type="ECO:0000259" key="4">
    <source>
        <dbReference type="Pfam" id="PF01507"/>
    </source>
</evidence>
<dbReference type="SUPFAM" id="SSF52402">
    <property type="entry name" value="Adenine nucleotide alpha hydrolases-like"/>
    <property type="match status" value="1"/>
</dbReference>
<dbReference type="NCBIfam" id="TIGR02057">
    <property type="entry name" value="PAPS_reductase"/>
    <property type="match status" value="1"/>
</dbReference>
<dbReference type="GO" id="GO:0004604">
    <property type="term" value="F:phosphoadenylyl-sulfate reductase (thioredoxin) activity"/>
    <property type="evidence" value="ECO:0007669"/>
    <property type="project" value="EnsemblFungi"/>
</dbReference>
<dbReference type="HAMAP" id="MF_00063">
    <property type="entry name" value="CysH"/>
    <property type="match status" value="1"/>
</dbReference>
<sequence length="259" mass="29174">MTSPSNPVTLSPAHLAHLNATLLGLEPHEIIRWAYITFPRLYQTTAFGLTGLVTVDIIAKLTRELQAPQHIIDLIFIDTLYHFPQTYDLVASVQQKYHPKIHTYSPKGTSSEQEFVAKHGDQLWESNDSLYDFLVKVEPAQRAYKDLQVAAVLTGRRKSQGGARGLLPVVEYEEATGIYKINPLCEWDFARVKQYVDTHTVPYNVLLDLGYKSIGDWHSTVAVAEGEDERAGRWKGQAKTECGIHVTSQFSQYLQGTKT</sequence>
<dbReference type="GeneID" id="30981209"/>
<evidence type="ECO:0000313" key="5">
    <source>
        <dbReference type="EMBL" id="ODV76711.1"/>
    </source>
</evidence>
<dbReference type="EMBL" id="KV453918">
    <property type="protein sequence ID" value="ODV76711.1"/>
    <property type="molecule type" value="Genomic_DNA"/>
</dbReference>
<accession>A0A1E4SB38</accession>
<evidence type="ECO:0000256" key="1">
    <source>
        <dbReference type="ARBA" id="ARBA00009732"/>
    </source>
</evidence>
<proteinExistence type="inferred from homology"/>
<dbReference type="Gene3D" id="3.40.50.620">
    <property type="entry name" value="HUPs"/>
    <property type="match status" value="1"/>
</dbReference>
<gene>
    <name evidence="5" type="ORF">CANTADRAFT_24284</name>
</gene>
<dbReference type="InterPro" id="IPR004511">
    <property type="entry name" value="PAPS/APS_Rdtase"/>
</dbReference>
<dbReference type="InterPro" id="IPR014729">
    <property type="entry name" value="Rossmann-like_a/b/a_fold"/>
</dbReference>
<comment type="similarity">
    <text evidence="1">Belongs to the PAPS reductase family. CysH subfamily.</text>
</comment>
<dbReference type="NCBIfam" id="TIGR00434">
    <property type="entry name" value="cysH"/>
    <property type="match status" value="1"/>
</dbReference>
<dbReference type="InterPro" id="IPR002500">
    <property type="entry name" value="PAPS_reduct_dom"/>
</dbReference>
<comment type="pathway">
    <text evidence="3">Sulfur metabolism; hydrogen sulfide biosynthesis; sulfite from sulfate.</text>
</comment>
<dbReference type="PANTHER" id="PTHR46509:SF1">
    <property type="entry name" value="PHOSPHOADENOSINE PHOSPHOSULFATE REDUCTASE"/>
    <property type="match status" value="1"/>
</dbReference>
<evidence type="ECO:0000256" key="3">
    <source>
        <dbReference type="ARBA" id="ARBA00024327"/>
    </source>
</evidence>
<reference evidence="6" key="1">
    <citation type="submission" date="2016-05" db="EMBL/GenBank/DDBJ databases">
        <title>Comparative genomics of biotechnologically important yeasts.</title>
        <authorList>
            <consortium name="DOE Joint Genome Institute"/>
            <person name="Riley R."/>
            <person name="Haridas S."/>
            <person name="Wolfe K.H."/>
            <person name="Lopes M.R."/>
            <person name="Hittinger C.T."/>
            <person name="Goker M."/>
            <person name="Salamov A."/>
            <person name="Wisecaver J."/>
            <person name="Long T.M."/>
            <person name="Aerts A.L."/>
            <person name="Barry K."/>
            <person name="Choi C."/>
            <person name="Clum A."/>
            <person name="Coughlan A.Y."/>
            <person name="Deshpande S."/>
            <person name="Douglass A.P."/>
            <person name="Hanson S.J."/>
            <person name="Klenk H.-P."/>
            <person name="Labutti K."/>
            <person name="Lapidus A."/>
            <person name="Lindquist E."/>
            <person name="Lipzen A."/>
            <person name="Meier-Kolthoff J.P."/>
            <person name="Ohm R.A."/>
            <person name="Otillar R.P."/>
            <person name="Pangilinan J."/>
            <person name="Peng Y."/>
            <person name="Rokas A."/>
            <person name="Rosa C.A."/>
            <person name="Scheuner C."/>
            <person name="Sibirny A.A."/>
            <person name="Slot J.C."/>
            <person name="Stielow J.B."/>
            <person name="Sun H."/>
            <person name="Kurtzman C.P."/>
            <person name="Blackwell M."/>
            <person name="Grigoriev I.V."/>
            <person name="Jeffries T.W."/>
        </authorList>
    </citation>
    <scope>NUCLEOTIDE SEQUENCE [LARGE SCALE GENOMIC DNA]</scope>
    <source>
        <strain evidence="6">NRRL Y-17324</strain>
    </source>
</reference>
<dbReference type="CDD" id="cd23945">
    <property type="entry name" value="PAPS_reductase"/>
    <property type="match status" value="1"/>
</dbReference>
<dbReference type="NCBIfam" id="NF002537">
    <property type="entry name" value="PRK02090.1"/>
    <property type="match status" value="1"/>
</dbReference>
<dbReference type="PIRSF" id="PIRSF000857">
    <property type="entry name" value="PAPS_reductase"/>
    <property type="match status" value="1"/>
</dbReference>
<dbReference type="GO" id="GO:0006750">
    <property type="term" value="P:glutathione biosynthetic process"/>
    <property type="evidence" value="ECO:0007669"/>
    <property type="project" value="EnsemblFungi"/>
</dbReference>
<dbReference type="InterPro" id="IPR011800">
    <property type="entry name" value="PAPS_reductase_CysH"/>
</dbReference>
<dbReference type="Proteomes" id="UP000094285">
    <property type="component" value="Unassembled WGS sequence"/>
</dbReference>
<dbReference type="RefSeq" id="XP_020061833.1">
    <property type="nucleotide sequence ID" value="XM_020207072.1"/>
</dbReference>
<evidence type="ECO:0000256" key="2">
    <source>
        <dbReference type="ARBA" id="ARBA00023002"/>
    </source>
</evidence>
<keyword evidence="2" id="KW-0560">Oxidoreductase</keyword>